<sequence>MQDGSGAALGNAVTRAVDSLSTALNTEKAEHAKTKTELERTKAKLAERETELRQVQAQLAAETDEHARTTTKLNQTNAKLAERETGAAKRKREEKQEQGAVDLTCYSTALLAGKTSAGGCVLVPWTGEMKSIAWVLKAPDPTNPSWLHVECSIKAAKNVPIVETFNPRLVVPVTPDNIRTLLEEVLAPENLRKLKNTPDQDPAESEAAFFKRALLQTTASVKGRSNARDIDGALVDSIVAVIERSWP</sequence>
<keyword evidence="1" id="KW-0175">Coiled coil</keyword>
<organism evidence="2 3">
    <name type="scientific">Emiliania huxleyi (strain CCMP1516)</name>
    <dbReference type="NCBI Taxonomy" id="280463"/>
    <lineage>
        <taxon>Eukaryota</taxon>
        <taxon>Haptista</taxon>
        <taxon>Haptophyta</taxon>
        <taxon>Prymnesiophyceae</taxon>
        <taxon>Isochrysidales</taxon>
        <taxon>Noelaerhabdaceae</taxon>
        <taxon>Emiliania</taxon>
    </lineage>
</organism>
<evidence type="ECO:0008006" key="4">
    <source>
        <dbReference type="Google" id="ProtNLM"/>
    </source>
</evidence>
<evidence type="ECO:0000313" key="2">
    <source>
        <dbReference type="EnsemblProtists" id="EOD21636"/>
    </source>
</evidence>
<dbReference type="Proteomes" id="UP000013827">
    <property type="component" value="Unassembled WGS sequence"/>
</dbReference>
<dbReference type="AlphaFoldDB" id="A0A0D3JDQ1"/>
<feature type="coiled-coil region" evidence="1">
    <location>
        <begin position="24"/>
        <end position="98"/>
    </location>
</feature>
<protein>
    <recommendedName>
        <fullName evidence="4">MSP domain-containing protein</fullName>
    </recommendedName>
</protein>
<reference evidence="3" key="1">
    <citation type="journal article" date="2013" name="Nature">
        <title>Pan genome of the phytoplankton Emiliania underpins its global distribution.</title>
        <authorList>
            <person name="Read B.A."/>
            <person name="Kegel J."/>
            <person name="Klute M.J."/>
            <person name="Kuo A."/>
            <person name="Lefebvre S.C."/>
            <person name="Maumus F."/>
            <person name="Mayer C."/>
            <person name="Miller J."/>
            <person name="Monier A."/>
            <person name="Salamov A."/>
            <person name="Young J."/>
            <person name="Aguilar M."/>
            <person name="Claverie J.M."/>
            <person name="Frickenhaus S."/>
            <person name="Gonzalez K."/>
            <person name="Herman E.K."/>
            <person name="Lin Y.C."/>
            <person name="Napier J."/>
            <person name="Ogata H."/>
            <person name="Sarno A.F."/>
            <person name="Shmutz J."/>
            <person name="Schroeder D."/>
            <person name="de Vargas C."/>
            <person name="Verret F."/>
            <person name="von Dassow P."/>
            <person name="Valentin K."/>
            <person name="Van de Peer Y."/>
            <person name="Wheeler G."/>
            <person name="Dacks J.B."/>
            <person name="Delwiche C.F."/>
            <person name="Dyhrman S.T."/>
            <person name="Glockner G."/>
            <person name="John U."/>
            <person name="Richards T."/>
            <person name="Worden A.Z."/>
            <person name="Zhang X."/>
            <person name="Grigoriev I.V."/>
            <person name="Allen A.E."/>
            <person name="Bidle K."/>
            <person name="Borodovsky M."/>
            <person name="Bowler C."/>
            <person name="Brownlee C."/>
            <person name="Cock J.M."/>
            <person name="Elias M."/>
            <person name="Gladyshev V.N."/>
            <person name="Groth M."/>
            <person name="Guda C."/>
            <person name="Hadaegh A."/>
            <person name="Iglesias-Rodriguez M.D."/>
            <person name="Jenkins J."/>
            <person name="Jones B.M."/>
            <person name="Lawson T."/>
            <person name="Leese F."/>
            <person name="Lindquist E."/>
            <person name="Lobanov A."/>
            <person name="Lomsadze A."/>
            <person name="Malik S.B."/>
            <person name="Marsh M.E."/>
            <person name="Mackinder L."/>
            <person name="Mock T."/>
            <person name="Mueller-Roeber B."/>
            <person name="Pagarete A."/>
            <person name="Parker M."/>
            <person name="Probert I."/>
            <person name="Quesneville H."/>
            <person name="Raines C."/>
            <person name="Rensing S.A."/>
            <person name="Riano-Pachon D.M."/>
            <person name="Richier S."/>
            <person name="Rokitta S."/>
            <person name="Shiraiwa Y."/>
            <person name="Soanes D.M."/>
            <person name="van der Giezen M."/>
            <person name="Wahlund T.M."/>
            <person name="Williams B."/>
            <person name="Wilson W."/>
            <person name="Wolfe G."/>
            <person name="Wurch L.L."/>
        </authorList>
    </citation>
    <scope>NUCLEOTIDE SEQUENCE</scope>
</reference>
<dbReference type="KEGG" id="ehx:EMIHUDRAFT_207597"/>
<dbReference type="RefSeq" id="XP_005774065.1">
    <property type="nucleotide sequence ID" value="XM_005774008.1"/>
</dbReference>
<proteinExistence type="predicted"/>
<accession>A0A0D3JDQ1</accession>
<dbReference type="EnsemblProtists" id="EOD21636">
    <property type="protein sequence ID" value="EOD21636"/>
    <property type="gene ID" value="EMIHUDRAFT_207597"/>
</dbReference>
<evidence type="ECO:0000256" key="1">
    <source>
        <dbReference type="SAM" id="Coils"/>
    </source>
</evidence>
<keyword evidence="3" id="KW-1185">Reference proteome</keyword>
<dbReference type="HOGENOM" id="CLU_1126242_0_0_1"/>
<reference evidence="2" key="2">
    <citation type="submission" date="2024-10" db="UniProtKB">
        <authorList>
            <consortium name="EnsemblProtists"/>
        </authorList>
    </citation>
    <scope>IDENTIFICATION</scope>
</reference>
<evidence type="ECO:0000313" key="3">
    <source>
        <dbReference type="Proteomes" id="UP000013827"/>
    </source>
</evidence>
<dbReference type="GeneID" id="17267307"/>
<dbReference type="PaxDb" id="2903-EOD21636"/>
<name>A0A0D3JDQ1_EMIH1</name>